<dbReference type="STRING" id="645991.Sgly_1562"/>
<accession>F0SXM9</accession>
<dbReference type="InterPro" id="IPR050965">
    <property type="entry name" value="UPF0336/Enoyl-CoA_hydratase"/>
</dbReference>
<dbReference type="Gene3D" id="3.10.129.10">
    <property type="entry name" value="Hotdog Thioesterase"/>
    <property type="match status" value="1"/>
</dbReference>
<dbReference type="RefSeq" id="WP_013624732.1">
    <property type="nucleotide sequence ID" value="NC_015172.1"/>
</dbReference>
<dbReference type="Proteomes" id="UP000007488">
    <property type="component" value="Chromosome"/>
</dbReference>
<protein>
    <submittedName>
        <fullName evidence="2">MaoC domain protein dehydratase</fullName>
    </submittedName>
</protein>
<organism evidence="2 3">
    <name type="scientific">Syntrophobotulus glycolicus (strain DSM 8271 / FlGlyR)</name>
    <dbReference type="NCBI Taxonomy" id="645991"/>
    <lineage>
        <taxon>Bacteria</taxon>
        <taxon>Bacillati</taxon>
        <taxon>Bacillota</taxon>
        <taxon>Clostridia</taxon>
        <taxon>Eubacteriales</taxon>
        <taxon>Desulfitobacteriaceae</taxon>
        <taxon>Syntrophobotulus</taxon>
    </lineage>
</organism>
<keyword evidence="3" id="KW-1185">Reference proteome</keyword>
<dbReference type="AlphaFoldDB" id="F0SXM9"/>
<dbReference type="GO" id="GO:0004312">
    <property type="term" value="F:fatty acid synthase activity"/>
    <property type="evidence" value="ECO:0007669"/>
    <property type="project" value="InterPro"/>
</dbReference>
<dbReference type="PANTHER" id="PTHR43437">
    <property type="entry name" value="HYDROXYACYL-THIOESTER DEHYDRATASE TYPE 2, MITOCHONDRIAL-RELATED"/>
    <property type="match status" value="1"/>
</dbReference>
<dbReference type="GO" id="GO:0006633">
    <property type="term" value="P:fatty acid biosynthetic process"/>
    <property type="evidence" value="ECO:0007669"/>
    <property type="project" value="InterPro"/>
</dbReference>
<reference evidence="2 3" key="1">
    <citation type="journal article" date="2011" name="Stand. Genomic Sci.">
        <title>Complete genome sequence of Syntrophobotulus glycolicus type strain (FlGlyR).</title>
        <authorList>
            <person name="Han C."/>
            <person name="Mwirichia R."/>
            <person name="Chertkov O."/>
            <person name="Held B."/>
            <person name="Lapidus A."/>
            <person name="Nolan M."/>
            <person name="Lucas S."/>
            <person name="Hammon N."/>
            <person name="Deshpande S."/>
            <person name="Cheng J.F."/>
            <person name="Tapia R."/>
            <person name="Goodwin L."/>
            <person name="Pitluck S."/>
            <person name="Huntemann M."/>
            <person name="Liolios K."/>
            <person name="Ivanova N."/>
            <person name="Pagani I."/>
            <person name="Mavromatis K."/>
            <person name="Ovchinikova G."/>
            <person name="Pati A."/>
            <person name="Chen A."/>
            <person name="Palaniappan K."/>
            <person name="Land M."/>
            <person name="Hauser L."/>
            <person name="Brambilla E.M."/>
            <person name="Rohde M."/>
            <person name="Spring S."/>
            <person name="Sikorski J."/>
            <person name="Goker M."/>
            <person name="Woyke T."/>
            <person name="Bristow J."/>
            <person name="Eisen J.A."/>
            <person name="Markowitz V."/>
            <person name="Hugenholtz P."/>
            <person name="Kyrpides N.C."/>
            <person name="Klenk H.P."/>
            <person name="Detter J.C."/>
        </authorList>
    </citation>
    <scope>NUCLEOTIDE SEQUENCE [LARGE SCALE GENOMIC DNA]</scope>
    <source>
        <strain evidence="3">DSM 8271 / FlGlyR</strain>
    </source>
</reference>
<reference evidence="3" key="2">
    <citation type="submission" date="2011-02" db="EMBL/GenBank/DDBJ databases">
        <title>The complete genome of Syntrophobotulus glycolicus DSM 8271.</title>
        <authorList>
            <person name="Lucas S."/>
            <person name="Copeland A."/>
            <person name="Lapidus A."/>
            <person name="Bruce D."/>
            <person name="Goodwin L."/>
            <person name="Pitluck S."/>
            <person name="Kyrpides N."/>
            <person name="Mavromatis K."/>
            <person name="Pagani I."/>
            <person name="Ivanova N."/>
            <person name="Mikhailova N."/>
            <person name="Chertkov O."/>
            <person name="Held B."/>
            <person name="Detter J.C."/>
            <person name="Tapia R."/>
            <person name="Han C."/>
            <person name="Land M."/>
            <person name="Hauser L."/>
            <person name="Markowitz V."/>
            <person name="Cheng J.-F."/>
            <person name="Hugenholtz P."/>
            <person name="Woyke T."/>
            <person name="Wu D."/>
            <person name="Spring S."/>
            <person name="Schroeder M."/>
            <person name="Brambilla E."/>
            <person name="Klenk H.-P."/>
            <person name="Eisen J.A."/>
        </authorList>
    </citation>
    <scope>NUCLEOTIDE SEQUENCE [LARGE SCALE GENOMIC DNA]</scope>
    <source>
        <strain evidence="3">DSM 8271 / FlGlyR</strain>
    </source>
</reference>
<dbReference type="InterPro" id="IPR002539">
    <property type="entry name" value="MaoC-like_dom"/>
</dbReference>
<dbReference type="eggNOG" id="COG2030">
    <property type="taxonomic scope" value="Bacteria"/>
</dbReference>
<proteinExistence type="predicted"/>
<gene>
    <name evidence="2" type="ordered locus">Sgly_1562</name>
</gene>
<dbReference type="CDD" id="cd03449">
    <property type="entry name" value="R_hydratase"/>
    <property type="match status" value="1"/>
</dbReference>
<evidence type="ECO:0000313" key="2">
    <source>
        <dbReference type="EMBL" id="ADY55862.1"/>
    </source>
</evidence>
<dbReference type="GO" id="GO:0005835">
    <property type="term" value="C:fatty acid synthase complex"/>
    <property type="evidence" value="ECO:0007669"/>
    <property type="project" value="InterPro"/>
</dbReference>
<dbReference type="PANTHER" id="PTHR43437:SF3">
    <property type="entry name" value="HYDROXYACYL-THIOESTER DEHYDRATASE TYPE 2, MITOCHONDRIAL"/>
    <property type="match status" value="1"/>
</dbReference>
<sequence>MYKIIREKDISVGQSYELKKTITQTMVNDFARLTGDFNPVHIDKEYCEKINLESPIAHGMLSLSFLSTLIGMYLPGNGSIIISQTADYLLPVRVGDTVKVSGKITDKQYGGALNLCILTVKYRIKNQRDQTVIRGIIKVNLK</sequence>
<evidence type="ECO:0000313" key="3">
    <source>
        <dbReference type="Proteomes" id="UP000007488"/>
    </source>
</evidence>
<dbReference type="PRINTS" id="PR01483">
    <property type="entry name" value="FASYNTHASE"/>
</dbReference>
<evidence type="ECO:0000259" key="1">
    <source>
        <dbReference type="Pfam" id="PF01575"/>
    </source>
</evidence>
<dbReference type="Pfam" id="PF01575">
    <property type="entry name" value="MaoC_dehydratas"/>
    <property type="match status" value="1"/>
</dbReference>
<dbReference type="KEGG" id="sgy:Sgly_1562"/>
<dbReference type="SUPFAM" id="SSF54637">
    <property type="entry name" value="Thioesterase/thiol ester dehydrase-isomerase"/>
    <property type="match status" value="1"/>
</dbReference>
<dbReference type="HOGENOM" id="CLU_094876_3_3_9"/>
<dbReference type="EMBL" id="CP002547">
    <property type="protein sequence ID" value="ADY55862.1"/>
    <property type="molecule type" value="Genomic_DNA"/>
</dbReference>
<dbReference type="OrthoDB" id="9801625at2"/>
<dbReference type="InterPro" id="IPR003965">
    <property type="entry name" value="Fatty_acid_synthase"/>
</dbReference>
<name>F0SXM9_SYNGF</name>
<dbReference type="GO" id="GO:0019171">
    <property type="term" value="F:(3R)-hydroxyacyl-[acyl-carrier-protein] dehydratase activity"/>
    <property type="evidence" value="ECO:0007669"/>
    <property type="project" value="TreeGrafter"/>
</dbReference>
<dbReference type="InterPro" id="IPR029069">
    <property type="entry name" value="HotDog_dom_sf"/>
</dbReference>
<feature type="domain" description="MaoC-like" evidence="1">
    <location>
        <begin position="13"/>
        <end position="110"/>
    </location>
</feature>